<dbReference type="AlphaFoldDB" id="A0A8T4ISP2"/>
<dbReference type="Proteomes" id="UP000675554">
    <property type="component" value="Unassembled WGS sequence"/>
</dbReference>
<dbReference type="PANTHER" id="PTHR43441:SF10">
    <property type="entry name" value="ACETYLTRANSFERASE"/>
    <property type="match status" value="1"/>
</dbReference>
<dbReference type="GO" id="GO:1990189">
    <property type="term" value="F:protein N-terminal-serine acetyltransferase activity"/>
    <property type="evidence" value="ECO:0007669"/>
    <property type="project" value="TreeGrafter"/>
</dbReference>
<gene>
    <name evidence="2" type="ORF">KDA82_17115</name>
</gene>
<dbReference type="Gene3D" id="3.40.630.30">
    <property type="match status" value="1"/>
</dbReference>
<dbReference type="InterPro" id="IPR051908">
    <property type="entry name" value="Ribosomal_N-acetyltransferase"/>
</dbReference>
<reference evidence="2" key="1">
    <citation type="submission" date="2021-04" db="EMBL/GenBank/DDBJ databases">
        <title>Sequencing of actinobacteria type strains.</title>
        <authorList>
            <person name="Nguyen G.-S."/>
            <person name="Wentzel A."/>
        </authorList>
    </citation>
    <scope>NUCLEOTIDE SEQUENCE</scope>
    <source>
        <strain evidence="2">DSM 42095</strain>
    </source>
</reference>
<feature type="domain" description="N-acetyltransferase" evidence="1">
    <location>
        <begin position="11"/>
        <end position="179"/>
    </location>
</feature>
<evidence type="ECO:0000313" key="2">
    <source>
        <dbReference type="EMBL" id="MBR7674708.1"/>
    </source>
</evidence>
<accession>A0A8T4ISP2</accession>
<dbReference type="PROSITE" id="PS51186">
    <property type="entry name" value="GNAT"/>
    <property type="match status" value="1"/>
</dbReference>
<dbReference type="PANTHER" id="PTHR43441">
    <property type="entry name" value="RIBOSOMAL-PROTEIN-SERINE ACETYLTRANSFERASE"/>
    <property type="match status" value="1"/>
</dbReference>
<dbReference type="GO" id="GO:0008999">
    <property type="term" value="F:protein-N-terminal-alanine acetyltransferase activity"/>
    <property type="evidence" value="ECO:0007669"/>
    <property type="project" value="TreeGrafter"/>
</dbReference>
<organism evidence="2 3">
    <name type="scientific">Streptomyces daliensis</name>
    <dbReference type="NCBI Taxonomy" id="299421"/>
    <lineage>
        <taxon>Bacteria</taxon>
        <taxon>Bacillati</taxon>
        <taxon>Actinomycetota</taxon>
        <taxon>Actinomycetes</taxon>
        <taxon>Kitasatosporales</taxon>
        <taxon>Streptomycetaceae</taxon>
        <taxon>Streptomyces</taxon>
    </lineage>
</organism>
<dbReference type="InterPro" id="IPR000182">
    <property type="entry name" value="GNAT_dom"/>
</dbReference>
<dbReference type="EMBL" id="JAGSMN010000372">
    <property type="protein sequence ID" value="MBR7674708.1"/>
    <property type="molecule type" value="Genomic_DNA"/>
</dbReference>
<name>A0A8T4ISP2_9ACTN</name>
<evidence type="ECO:0000313" key="3">
    <source>
        <dbReference type="Proteomes" id="UP000675554"/>
    </source>
</evidence>
<keyword evidence="3" id="KW-1185">Reference proteome</keyword>
<dbReference type="SUPFAM" id="SSF55729">
    <property type="entry name" value="Acyl-CoA N-acyltransferases (Nat)"/>
    <property type="match status" value="1"/>
</dbReference>
<protein>
    <submittedName>
        <fullName evidence="2">GNAT family N-acetyltransferase</fullName>
    </submittedName>
</protein>
<dbReference type="InterPro" id="IPR016181">
    <property type="entry name" value="Acyl_CoA_acyltransferase"/>
</dbReference>
<dbReference type="GO" id="GO:0005737">
    <property type="term" value="C:cytoplasm"/>
    <property type="evidence" value="ECO:0007669"/>
    <property type="project" value="TreeGrafter"/>
</dbReference>
<evidence type="ECO:0000259" key="1">
    <source>
        <dbReference type="PROSITE" id="PS51186"/>
    </source>
</evidence>
<dbReference type="Pfam" id="PF13302">
    <property type="entry name" value="Acetyltransf_3"/>
    <property type="match status" value="1"/>
</dbReference>
<comment type="caution">
    <text evidence="2">The sequence shown here is derived from an EMBL/GenBank/DDBJ whole genome shotgun (WGS) entry which is preliminary data.</text>
</comment>
<sequence>MEPITLSTERLLLRPLDERDVEAVRAACQDPEIPRWIPVPVPYEREHAEEFVLGVSPDGWQSDTMYNFGVFTRDGAFVGSMGLVRLGLLRTPDRQAELGFWTAREQRGKGYTMEAARAVIDWAFAGLGVERLEWVAQVGNEGSLAVALRLGFVLEGVQRARIAHRGTRRDARVAALLPTDWGRPLRTPYLPAARAGSATG</sequence>
<proteinExistence type="predicted"/>